<keyword evidence="2" id="KW-1185">Reference proteome</keyword>
<organism evidence="1 2">
    <name type="scientific">Malus domestica</name>
    <name type="common">Apple</name>
    <name type="synonym">Pyrus malus</name>
    <dbReference type="NCBI Taxonomy" id="3750"/>
    <lineage>
        <taxon>Eukaryota</taxon>
        <taxon>Viridiplantae</taxon>
        <taxon>Streptophyta</taxon>
        <taxon>Embryophyta</taxon>
        <taxon>Tracheophyta</taxon>
        <taxon>Spermatophyta</taxon>
        <taxon>Magnoliopsida</taxon>
        <taxon>eudicotyledons</taxon>
        <taxon>Gunneridae</taxon>
        <taxon>Pentapetalae</taxon>
        <taxon>rosids</taxon>
        <taxon>fabids</taxon>
        <taxon>Rosales</taxon>
        <taxon>Rosaceae</taxon>
        <taxon>Amygdaloideae</taxon>
        <taxon>Maleae</taxon>
        <taxon>Malus</taxon>
    </lineage>
</organism>
<reference evidence="1 2" key="1">
    <citation type="submission" date="2018-10" db="EMBL/GenBank/DDBJ databases">
        <title>A high-quality apple genome assembly.</title>
        <authorList>
            <person name="Hu J."/>
        </authorList>
    </citation>
    <scope>NUCLEOTIDE SEQUENCE [LARGE SCALE GENOMIC DNA]</scope>
    <source>
        <strain evidence="2">cv. HFTH1</strain>
        <tissue evidence="1">Young leaf</tissue>
    </source>
</reference>
<evidence type="ECO:0000313" key="1">
    <source>
        <dbReference type="EMBL" id="RXH75917.1"/>
    </source>
</evidence>
<accession>A0A498I1Y5</accession>
<gene>
    <name evidence="1" type="ORF">DVH24_042704</name>
</gene>
<dbReference type="Proteomes" id="UP000290289">
    <property type="component" value="Chromosome 15"/>
</dbReference>
<dbReference type="AlphaFoldDB" id="A0A498I1Y5"/>
<dbReference type="EMBL" id="RDQH01000341">
    <property type="protein sequence ID" value="RXH75917.1"/>
    <property type="molecule type" value="Genomic_DNA"/>
</dbReference>
<sequence length="115" mass="13241">MCCSSFLLPPHPLDNISFILTSPLETYRRSLQVKEEPIRYMFSSIPRVKLIFFPDLDGFSFCINFDKKIVKFGMKRAEFDASVPDAPTRAKKFAQGLRQALEKKTNLIKFGVDFV</sequence>
<name>A0A498I1Y5_MALDO</name>
<comment type="caution">
    <text evidence="1">The sequence shown here is derived from an EMBL/GenBank/DDBJ whole genome shotgun (WGS) entry which is preliminary data.</text>
</comment>
<evidence type="ECO:0000313" key="2">
    <source>
        <dbReference type="Proteomes" id="UP000290289"/>
    </source>
</evidence>
<protein>
    <submittedName>
        <fullName evidence="1">Uncharacterized protein</fullName>
    </submittedName>
</protein>
<proteinExistence type="predicted"/>